<name>A0A1I7B0L1_9HYPH</name>
<feature type="signal peptide" evidence="4">
    <location>
        <begin position="1"/>
        <end position="29"/>
    </location>
</feature>
<sequence>MPSSLTKALASTALAMLLAVAAPSTSVLAQNTSPEEFFAVVKAKDLGKLDQIAQAGSSLDLRNEEGDTAIIIAARRGDLALLEHLVKLGADINLQDANKRDVLNIAITTRNPDLARRALDLGIDPAMVTSVYEGSALIYGSHQGAVEIVSMLIDAGAPLDHVNNLGWTALLEATILGDGSEPYQAIVEKLVDAGASKTIADRNGNLPIDHARNKGHTEIVELLED</sequence>
<keyword evidence="1" id="KW-0677">Repeat</keyword>
<protein>
    <submittedName>
        <fullName evidence="5">Uncharacterized protein</fullName>
    </submittedName>
</protein>
<reference evidence="6" key="1">
    <citation type="submission" date="2016-10" db="EMBL/GenBank/DDBJ databases">
        <authorList>
            <person name="Varghese N."/>
            <person name="Submissions S."/>
        </authorList>
    </citation>
    <scope>NUCLEOTIDE SEQUENCE [LARGE SCALE GENOMIC DNA]</scope>
    <source>
        <strain evidence="6">DSM 17465</strain>
    </source>
</reference>
<keyword evidence="4" id="KW-0732">Signal</keyword>
<dbReference type="PROSITE" id="PS50088">
    <property type="entry name" value="ANK_REPEAT"/>
    <property type="match status" value="1"/>
</dbReference>
<proteinExistence type="predicted"/>
<dbReference type="AlphaFoldDB" id="A0A1I7B0L1"/>
<dbReference type="PROSITE" id="PS50297">
    <property type="entry name" value="ANK_REP_REGION"/>
    <property type="match status" value="1"/>
</dbReference>
<organism evidence="5 6">
    <name type="scientific">Pseudovibrio denitrificans</name>
    <dbReference type="NCBI Taxonomy" id="258256"/>
    <lineage>
        <taxon>Bacteria</taxon>
        <taxon>Pseudomonadati</taxon>
        <taxon>Pseudomonadota</taxon>
        <taxon>Alphaproteobacteria</taxon>
        <taxon>Hyphomicrobiales</taxon>
        <taxon>Stappiaceae</taxon>
        <taxon>Pseudovibrio</taxon>
    </lineage>
</organism>
<dbReference type="Proteomes" id="UP000183371">
    <property type="component" value="Unassembled WGS sequence"/>
</dbReference>
<evidence type="ECO:0000256" key="3">
    <source>
        <dbReference type="PROSITE-ProRule" id="PRU00023"/>
    </source>
</evidence>
<feature type="chain" id="PRO_5010267957" evidence="4">
    <location>
        <begin position="30"/>
        <end position="225"/>
    </location>
</feature>
<dbReference type="InterPro" id="IPR036770">
    <property type="entry name" value="Ankyrin_rpt-contain_sf"/>
</dbReference>
<dbReference type="Gene3D" id="1.25.40.20">
    <property type="entry name" value="Ankyrin repeat-containing domain"/>
    <property type="match status" value="1"/>
</dbReference>
<dbReference type="RefSeq" id="WP_083416852.1">
    <property type="nucleotide sequence ID" value="NZ_FPBD01000003.1"/>
</dbReference>
<evidence type="ECO:0000256" key="1">
    <source>
        <dbReference type="ARBA" id="ARBA00022737"/>
    </source>
</evidence>
<keyword evidence="6" id="KW-1185">Reference proteome</keyword>
<dbReference type="SUPFAM" id="SSF48403">
    <property type="entry name" value="Ankyrin repeat"/>
    <property type="match status" value="1"/>
</dbReference>
<evidence type="ECO:0000256" key="2">
    <source>
        <dbReference type="ARBA" id="ARBA00023043"/>
    </source>
</evidence>
<dbReference type="SMART" id="SM00248">
    <property type="entry name" value="ANK"/>
    <property type="match status" value="4"/>
</dbReference>
<dbReference type="PANTHER" id="PTHR24198:SF165">
    <property type="entry name" value="ANKYRIN REPEAT-CONTAINING PROTEIN-RELATED"/>
    <property type="match status" value="1"/>
</dbReference>
<dbReference type="Pfam" id="PF12796">
    <property type="entry name" value="Ank_2"/>
    <property type="match status" value="1"/>
</dbReference>
<evidence type="ECO:0000256" key="4">
    <source>
        <dbReference type="SAM" id="SignalP"/>
    </source>
</evidence>
<evidence type="ECO:0000313" key="5">
    <source>
        <dbReference type="EMBL" id="SFT80731.1"/>
    </source>
</evidence>
<dbReference type="InterPro" id="IPR002110">
    <property type="entry name" value="Ankyrin_rpt"/>
</dbReference>
<gene>
    <name evidence="5" type="ORF">SAMN05444141_103522</name>
</gene>
<dbReference type="EMBL" id="FPBD01000003">
    <property type="protein sequence ID" value="SFT80731.1"/>
    <property type="molecule type" value="Genomic_DNA"/>
</dbReference>
<dbReference type="PANTHER" id="PTHR24198">
    <property type="entry name" value="ANKYRIN REPEAT AND PROTEIN KINASE DOMAIN-CONTAINING PROTEIN"/>
    <property type="match status" value="1"/>
</dbReference>
<evidence type="ECO:0000313" key="6">
    <source>
        <dbReference type="Proteomes" id="UP000183371"/>
    </source>
</evidence>
<accession>A0A1I7B0L1</accession>
<feature type="repeat" description="ANK" evidence="3">
    <location>
        <begin position="65"/>
        <end position="97"/>
    </location>
</feature>
<keyword evidence="2 3" id="KW-0040">ANK repeat</keyword>